<dbReference type="InterPro" id="IPR013216">
    <property type="entry name" value="Methyltransf_11"/>
</dbReference>
<dbReference type="SUPFAM" id="SSF53335">
    <property type="entry name" value="S-adenosyl-L-methionine-dependent methyltransferases"/>
    <property type="match status" value="1"/>
</dbReference>
<keyword evidence="2" id="KW-0830">Ubiquinone</keyword>
<dbReference type="InterPro" id="IPR029063">
    <property type="entry name" value="SAM-dependent_MTases_sf"/>
</dbReference>
<organism evidence="2 3">
    <name type="scientific">Streptococcus suis</name>
    <dbReference type="NCBI Taxonomy" id="1307"/>
    <lineage>
        <taxon>Bacteria</taxon>
        <taxon>Bacillati</taxon>
        <taxon>Bacillota</taxon>
        <taxon>Bacilli</taxon>
        <taxon>Lactobacillales</taxon>
        <taxon>Streptococcaceae</taxon>
        <taxon>Streptococcus</taxon>
    </lineage>
</organism>
<keyword evidence="2" id="KW-0489">Methyltransferase</keyword>
<sequence length="274" mass="31250">MEFEEILRIEDDLQRNEALYSVFNEDERLASQAGQVEFLTTFRELEQHVTAQSKILDIGAGTGVYSFPLAKIAKEVVALEPASRNYQRLTEKIAASKLTNLEAQQKSSLELEEFPSGYFDIVLLFGPLYHLSQVADREETLRQAKRLLAPGGKLFIAFINHDMIPMTETARNPHYLTAQDSGFQADKGRVKNRPFVFFTLKECREMLEQAGLSILSILATDGFAEMLAPQINAMDQRTYQTYLDWHFAHCKDSHLLGASNHFLFICQKDEFTKE</sequence>
<evidence type="ECO:0000313" key="2">
    <source>
        <dbReference type="EMBL" id="CYX25095.1"/>
    </source>
</evidence>
<dbReference type="CDD" id="cd02440">
    <property type="entry name" value="AdoMet_MTases"/>
    <property type="match status" value="1"/>
</dbReference>
<dbReference type="AlphaFoldDB" id="A0A116QPX3"/>
<dbReference type="PANTHER" id="PTHR43861">
    <property type="entry name" value="TRANS-ACONITATE 2-METHYLTRANSFERASE-RELATED"/>
    <property type="match status" value="1"/>
</dbReference>
<dbReference type="GO" id="GO:0008757">
    <property type="term" value="F:S-adenosylmethionine-dependent methyltransferase activity"/>
    <property type="evidence" value="ECO:0007669"/>
    <property type="project" value="InterPro"/>
</dbReference>
<name>A0A116QPX3_STRSU</name>
<dbReference type="EMBL" id="FIKT01000027">
    <property type="protein sequence ID" value="CYX25095.1"/>
    <property type="molecule type" value="Genomic_DNA"/>
</dbReference>
<dbReference type="PANTHER" id="PTHR43861:SF1">
    <property type="entry name" value="TRANS-ACONITATE 2-METHYLTRANSFERASE"/>
    <property type="match status" value="1"/>
</dbReference>
<reference evidence="2 3" key="1">
    <citation type="submission" date="2016-02" db="EMBL/GenBank/DDBJ databases">
        <authorList>
            <consortium name="Pathogen Informatics"/>
        </authorList>
    </citation>
    <scope>NUCLEOTIDE SEQUENCE [LARGE SCALE GENOMIC DNA]</scope>
    <source>
        <strain evidence="2 3">SS1062</strain>
    </source>
</reference>
<protein>
    <submittedName>
        <fullName evidence="2">Bifunctional 3-demethylubiquinone-9 3-methyltransferase/ 2-octaprenyl-6-hydroxy phenol methylase</fullName>
    </submittedName>
</protein>
<dbReference type="RefSeq" id="WP_044762459.1">
    <property type="nucleotide sequence ID" value="NZ_CEKS01000029.1"/>
</dbReference>
<proteinExistence type="predicted"/>
<feature type="domain" description="Methyltransferase type 11" evidence="1">
    <location>
        <begin position="56"/>
        <end position="156"/>
    </location>
</feature>
<evidence type="ECO:0000313" key="3">
    <source>
        <dbReference type="Proteomes" id="UP000071962"/>
    </source>
</evidence>
<dbReference type="Pfam" id="PF08241">
    <property type="entry name" value="Methyltransf_11"/>
    <property type="match status" value="1"/>
</dbReference>
<gene>
    <name evidence="2" type="ORF">ERS132551_01802</name>
</gene>
<dbReference type="Proteomes" id="UP000071962">
    <property type="component" value="Unassembled WGS sequence"/>
</dbReference>
<accession>A0A116QPX3</accession>
<evidence type="ECO:0000259" key="1">
    <source>
        <dbReference type="Pfam" id="PF08241"/>
    </source>
</evidence>
<dbReference type="Gene3D" id="3.40.50.150">
    <property type="entry name" value="Vaccinia Virus protein VP39"/>
    <property type="match status" value="1"/>
</dbReference>
<keyword evidence="2" id="KW-0808">Transferase</keyword>
<dbReference type="GO" id="GO:0032259">
    <property type="term" value="P:methylation"/>
    <property type="evidence" value="ECO:0007669"/>
    <property type="project" value="UniProtKB-KW"/>
</dbReference>